<dbReference type="AlphaFoldDB" id="A0A1M6EZ86"/>
<dbReference type="STRING" id="1121955.SAMN02745146_1876"/>
<evidence type="ECO:0000313" key="3">
    <source>
        <dbReference type="Proteomes" id="UP000184418"/>
    </source>
</evidence>
<keyword evidence="1" id="KW-0812">Transmembrane</keyword>
<name>A0A1M6EZ86_9BACT</name>
<gene>
    <name evidence="2" type="ORF">SAMN02745146_1876</name>
</gene>
<reference evidence="2 3" key="1">
    <citation type="submission" date="2016-11" db="EMBL/GenBank/DDBJ databases">
        <authorList>
            <person name="Jaros S."/>
            <person name="Januszkiewicz K."/>
            <person name="Wedrychowicz H."/>
        </authorList>
    </citation>
    <scope>NUCLEOTIDE SEQUENCE [LARGE SCALE GENOMIC DNA]</scope>
    <source>
        <strain evidence="2 3">DSM 21074</strain>
    </source>
</reference>
<accession>A0A1M6EZ86</accession>
<keyword evidence="1" id="KW-1133">Transmembrane helix</keyword>
<keyword evidence="1" id="KW-0472">Membrane</keyword>
<keyword evidence="3" id="KW-1185">Reference proteome</keyword>
<dbReference type="Proteomes" id="UP000184418">
    <property type="component" value="Unassembled WGS sequence"/>
</dbReference>
<protein>
    <submittedName>
        <fullName evidence="2">Uncharacterized protein</fullName>
    </submittedName>
</protein>
<evidence type="ECO:0000256" key="1">
    <source>
        <dbReference type="SAM" id="Phobius"/>
    </source>
</evidence>
<organism evidence="2 3">
    <name type="scientific">Hymenobacter daecheongensis DSM 21074</name>
    <dbReference type="NCBI Taxonomy" id="1121955"/>
    <lineage>
        <taxon>Bacteria</taxon>
        <taxon>Pseudomonadati</taxon>
        <taxon>Bacteroidota</taxon>
        <taxon>Cytophagia</taxon>
        <taxon>Cytophagales</taxon>
        <taxon>Hymenobacteraceae</taxon>
        <taxon>Hymenobacter</taxon>
    </lineage>
</organism>
<proteinExistence type="predicted"/>
<feature type="transmembrane region" description="Helical" evidence="1">
    <location>
        <begin position="79"/>
        <end position="98"/>
    </location>
</feature>
<sequence>MRYLVVAEYPKPFELFIGKEAGDFKPAFEQLDMLRKGDIVTIYYDEETNTQTDDSINRLAQFIDKGQQPYFIRGNHDKYGGYAAIAMGALIGVSLLLLKKTGKIS</sequence>
<evidence type="ECO:0000313" key="2">
    <source>
        <dbReference type="EMBL" id="SHI90725.1"/>
    </source>
</evidence>
<dbReference type="EMBL" id="FQYN01000003">
    <property type="protein sequence ID" value="SHI90725.1"/>
    <property type="molecule type" value="Genomic_DNA"/>
</dbReference>